<comment type="similarity">
    <text evidence="4">Belongs to the peptidase S8 family.</text>
</comment>
<dbReference type="Gene3D" id="3.40.50.200">
    <property type="entry name" value="Peptidase S8/S53 domain"/>
    <property type="match status" value="1"/>
</dbReference>
<dbReference type="EMBL" id="CP006817">
    <property type="protein sequence ID" value="AGY83051.1"/>
    <property type="molecule type" value="Genomic_DNA"/>
</dbReference>
<geneLocation type="plasmid" evidence="7 8">
    <name>pWNCR9</name>
</geneLocation>
<feature type="domain" description="Peptidase S8/S53" evidence="6">
    <location>
        <begin position="47"/>
        <end position="210"/>
    </location>
</feature>
<dbReference type="PROSITE" id="PS51892">
    <property type="entry name" value="SUBTILASE"/>
    <property type="match status" value="1"/>
</dbReference>
<dbReference type="Proteomes" id="UP000017469">
    <property type="component" value="Plasmid pWNCR9"/>
</dbReference>
<keyword evidence="5" id="KW-0732">Signal</keyword>
<feature type="signal peptide" evidence="5">
    <location>
        <begin position="1"/>
        <end position="19"/>
    </location>
</feature>
<dbReference type="GO" id="GO:0006508">
    <property type="term" value="P:proteolysis"/>
    <property type="evidence" value="ECO:0007669"/>
    <property type="project" value="UniProtKB-KW"/>
</dbReference>
<dbReference type="InterPro" id="IPR000209">
    <property type="entry name" value="Peptidase_S8/S53_dom"/>
</dbReference>
<dbReference type="PROSITE" id="PS00138">
    <property type="entry name" value="SUBTILASE_SER"/>
    <property type="match status" value="1"/>
</dbReference>
<dbReference type="SUPFAM" id="SSF52743">
    <property type="entry name" value="Subtilisin-like"/>
    <property type="match status" value="1"/>
</dbReference>
<sequence>MRKKFLLLFLLICFTLINSSDSIKQESNSIELVIIDSGISKKMEYSLPNNWSIKHYNSKENKNNHADLVLQQILNNVEYQENVNVIIHDVVVSNSNNISVDSLYNTLNIAKKFNADIINLSLGISINSDDIKSVIDDISKDNTIIVAAAGNKFGMSAQYPARYKTVISVGSLDLKGNVSDFSAMKYVDEYRLGEYDSYSGTSFSAPIVTAEIINNFFEH</sequence>
<dbReference type="Pfam" id="PF00082">
    <property type="entry name" value="Peptidase_S8"/>
    <property type="match status" value="1"/>
</dbReference>
<keyword evidence="1" id="KW-0645">Protease</keyword>
<gene>
    <name evidence="7" type="ORF">Q783_12165</name>
</gene>
<dbReference type="RefSeq" id="WP_023179930.1">
    <property type="nucleotide sequence ID" value="NC_022608.1"/>
</dbReference>
<evidence type="ECO:0000256" key="4">
    <source>
        <dbReference type="PROSITE-ProRule" id="PRU01240"/>
    </source>
</evidence>
<dbReference type="AlphaFoldDB" id="U5SDB9"/>
<dbReference type="InterPro" id="IPR023828">
    <property type="entry name" value="Peptidase_S8_Ser-AS"/>
</dbReference>
<evidence type="ECO:0000313" key="7">
    <source>
        <dbReference type="EMBL" id="AGY83051.1"/>
    </source>
</evidence>
<reference evidence="7 8" key="1">
    <citation type="journal article" date="2013" name="Genome Announc.">
        <title>Complete Genome Sequence of Carnobacterium gilichinskyi Strain WN1359T (DSM 27470T).</title>
        <authorList>
            <person name="Leonard M.T."/>
            <person name="Panayotova N."/>
            <person name="Farmerie W.G."/>
            <person name="Triplett E.W."/>
            <person name="Nicholson W.L."/>
        </authorList>
    </citation>
    <scope>NUCLEOTIDE SEQUENCE [LARGE SCALE GENOMIC DNA]</scope>
    <source>
        <strain evidence="7 8">WN1359</strain>
        <plasmid evidence="8">Plasmid pWNCR9</plasmid>
    </source>
</reference>
<dbReference type="GO" id="GO:0004252">
    <property type="term" value="F:serine-type endopeptidase activity"/>
    <property type="evidence" value="ECO:0007669"/>
    <property type="project" value="InterPro"/>
</dbReference>
<dbReference type="KEGG" id="caw:Q783_12165"/>
<evidence type="ECO:0000256" key="2">
    <source>
        <dbReference type="ARBA" id="ARBA00022801"/>
    </source>
</evidence>
<evidence type="ECO:0000256" key="3">
    <source>
        <dbReference type="ARBA" id="ARBA00022825"/>
    </source>
</evidence>
<proteinExistence type="inferred from homology"/>
<comment type="caution">
    <text evidence="4">Lacks conserved residue(s) required for the propagation of feature annotation.</text>
</comment>
<accession>U5SDB9</accession>
<keyword evidence="3" id="KW-0720">Serine protease</keyword>
<evidence type="ECO:0000256" key="1">
    <source>
        <dbReference type="ARBA" id="ARBA00022670"/>
    </source>
</evidence>
<dbReference type="HOGENOM" id="CLU_1259550_0_0_9"/>
<evidence type="ECO:0000259" key="6">
    <source>
        <dbReference type="Pfam" id="PF00082"/>
    </source>
</evidence>
<evidence type="ECO:0000313" key="8">
    <source>
        <dbReference type="Proteomes" id="UP000017469"/>
    </source>
</evidence>
<dbReference type="InterPro" id="IPR036852">
    <property type="entry name" value="Peptidase_S8/S53_dom_sf"/>
</dbReference>
<name>U5SDB9_9LACT</name>
<protein>
    <recommendedName>
        <fullName evidence="6">Peptidase S8/S53 domain-containing protein</fullName>
    </recommendedName>
</protein>
<evidence type="ECO:0000256" key="5">
    <source>
        <dbReference type="SAM" id="SignalP"/>
    </source>
</evidence>
<keyword evidence="2" id="KW-0378">Hydrolase</keyword>
<dbReference type="PATRIC" id="fig|1266845.5.peg.2322"/>
<organism evidence="7 8">
    <name type="scientific">Carnobacterium inhibens subsp. gilichinskyi</name>
    <dbReference type="NCBI Taxonomy" id="1266845"/>
    <lineage>
        <taxon>Bacteria</taxon>
        <taxon>Bacillati</taxon>
        <taxon>Bacillota</taxon>
        <taxon>Bacilli</taxon>
        <taxon>Lactobacillales</taxon>
        <taxon>Carnobacteriaceae</taxon>
        <taxon>Carnobacterium</taxon>
    </lineage>
</organism>
<keyword evidence="7" id="KW-0614">Plasmid</keyword>
<feature type="chain" id="PRO_5039462050" description="Peptidase S8/S53 domain-containing protein" evidence="5">
    <location>
        <begin position="20"/>
        <end position="219"/>
    </location>
</feature>